<dbReference type="Proteomes" id="UP000183794">
    <property type="component" value="Unassembled WGS sequence"/>
</dbReference>
<dbReference type="SUPFAM" id="SSF69593">
    <property type="entry name" value="Glycerol-3-phosphate (1)-acyltransferase"/>
    <property type="match status" value="1"/>
</dbReference>
<keyword evidence="1" id="KW-0808">Transferase</keyword>
<dbReference type="PANTHER" id="PTHR10983">
    <property type="entry name" value="1-ACYLGLYCEROL-3-PHOSPHATE ACYLTRANSFERASE-RELATED"/>
    <property type="match status" value="1"/>
</dbReference>
<name>A0A090KEG1_9GAMM</name>
<gene>
    <name evidence="1" type="ORF">NVI5450_2741</name>
</gene>
<dbReference type="AlphaFoldDB" id="A0A090KEG1"/>
<dbReference type="HOGENOM" id="CLU_054727_0_0_6"/>
<dbReference type="Pfam" id="PF01553">
    <property type="entry name" value="Acyltransferase"/>
    <property type="match status" value="1"/>
</dbReference>
<dbReference type="EMBL" id="FPLD01000069">
    <property type="protein sequence ID" value="SGZ04099.1"/>
    <property type="molecule type" value="Genomic_DNA"/>
</dbReference>
<dbReference type="PANTHER" id="PTHR10983:SF16">
    <property type="entry name" value="LYSOCARDIOLIPIN ACYLTRANSFERASE 1"/>
    <property type="match status" value="1"/>
</dbReference>
<dbReference type="PATRIC" id="fig|80854.5.peg.4648"/>
<proteinExistence type="predicted"/>
<dbReference type="NCBIfam" id="NF010621">
    <property type="entry name" value="PRK14014.1"/>
    <property type="match status" value="1"/>
</dbReference>
<dbReference type="RefSeq" id="WP_045112295.1">
    <property type="nucleotide sequence ID" value="NZ_CAWRBC010000156.1"/>
</dbReference>
<accession>A0A090KEG1</accession>
<keyword evidence="1" id="KW-0012">Acyltransferase</keyword>
<sequence>MLSTFTQKVAGAIAFLCYLLNTIFWLIPIVIFSLLKSIIPFKTAQRVLNHLLDGCASNWVSVNGITQQLIGNPNIQVNSAEGLSLNKWYMVISNHQSWVDILVLQRVLNGKIPFLKFFLKKELIWVPFLGLAWWALDFPFMKRYNKKFLAKNPHMRGKDIETTKKACAKFKHKPVSVMNFVEGTRFTQHKHSQQASTFSHLLKPKAGGIAFALDAMNGQLDTLVNVTIYYPQGIPTFWEFISGQVQQIQVQITTQEITASYMGDYLNDKAFQTNFQQWINELWINKDLELEELKQAQLND</sequence>
<dbReference type="STRING" id="80854.MVIS_4386"/>
<protein>
    <submittedName>
        <fullName evidence="1">Acyltransferase family protein</fullName>
    </submittedName>
</protein>
<dbReference type="KEGG" id="mvs:MVIS_4386"/>
<dbReference type="OrthoDB" id="319710at2"/>
<evidence type="ECO:0000313" key="1">
    <source>
        <dbReference type="EMBL" id="SGZ04099.1"/>
    </source>
</evidence>
<dbReference type="CDD" id="cd07990">
    <property type="entry name" value="LPLAT_LCLAT1-like"/>
    <property type="match status" value="1"/>
</dbReference>
<reference evidence="1 2" key="1">
    <citation type="submission" date="2016-11" db="EMBL/GenBank/DDBJ databases">
        <authorList>
            <person name="Jaros S."/>
            <person name="Januszkiewicz K."/>
            <person name="Wedrychowicz H."/>
        </authorList>
    </citation>
    <scope>NUCLEOTIDE SEQUENCE [LARGE SCALE GENOMIC DNA]</scope>
    <source>
        <strain evidence="1">NVI 5450</strain>
    </source>
</reference>
<evidence type="ECO:0000313" key="2">
    <source>
        <dbReference type="Proteomes" id="UP000183794"/>
    </source>
</evidence>
<dbReference type="SMART" id="SM00563">
    <property type="entry name" value="PlsC"/>
    <property type="match status" value="1"/>
</dbReference>
<organism evidence="1 2">
    <name type="scientific">Moritella viscosa</name>
    <dbReference type="NCBI Taxonomy" id="80854"/>
    <lineage>
        <taxon>Bacteria</taxon>
        <taxon>Pseudomonadati</taxon>
        <taxon>Pseudomonadota</taxon>
        <taxon>Gammaproteobacteria</taxon>
        <taxon>Alteromonadales</taxon>
        <taxon>Moritellaceae</taxon>
        <taxon>Moritella</taxon>
    </lineage>
</organism>
<dbReference type="InterPro" id="IPR002123">
    <property type="entry name" value="Plipid/glycerol_acylTrfase"/>
</dbReference>
<dbReference type="GO" id="GO:0016746">
    <property type="term" value="F:acyltransferase activity"/>
    <property type="evidence" value="ECO:0007669"/>
    <property type="project" value="UniProtKB-KW"/>
</dbReference>